<dbReference type="EMBL" id="JAHWGI010000688">
    <property type="protein sequence ID" value="KAK3917168.1"/>
    <property type="molecule type" value="Genomic_DNA"/>
</dbReference>
<feature type="region of interest" description="Disordered" evidence="1">
    <location>
        <begin position="66"/>
        <end position="105"/>
    </location>
</feature>
<keyword evidence="4" id="KW-1185">Reference proteome</keyword>
<feature type="region of interest" description="Disordered" evidence="1">
    <location>
        <begin position="267"/>
        <end position="290"/>
    </location>
</feature>
<evidence type="ECO:0000256" key="1">
    <source>
        <dbReference type="SAM" id="MobiDB-lite"/>
    </source>
</evidence>
<evidence type="ECO:0000313" key="4">
    <source>
        <dbReference type="Proteomes" id="UP001219518"/>
    </source>
</evidence>
<evidence type="ECO:0000259" key="2">
    <source>
        <dbReference type="SMART" id="SM00355"/>
    </source>
</evidence>
<comment type="caution">
    <text evidence="3">The sequence shown here is derived from an EMBL/GenBank/DDBJ whole genome shotgun (WGS) entry which is preliminary data.</text>
</comment>
<protein>
    <submittedName>
        <fullName evidence="3">Zinc finger protein</fullName>
    </submittedName>
</protein>
<feature type="compositionally biased region" description="Basic and acidic residues" evidence="1">
    <location>
        <begin position="72"/>
        <end position="86"/>
    </location>
</feature>
<name>A0AAE1HA18_9NEOP</name>
<dbReference type="AlphaFoldDB" id="A0AAE1HA18"/>
<feature type="domain" description="C2H2-type" evidence="2">
    <location>
        <begin position="118"/>
        <end position="141"/>
    </location>
</feature>
<feature type="domain" description="C2H2-type" evidence="2">
    <location>
        <begin position="178"/>
        <end position="203"/>
    </location>
</feature>
<reference evidence="3" key="2">
    <citation type="journal article" date="2023" name="BMC Genomics">
        <title>Pest status, molecular evolution, and epigenetic factors derived from the genome assembly of Frankliniella fusca, a thysanopteran phytovirus vector.</title>
        <authorList>
            <person name="Catto M.A."/>
            <person name="Labadie P.E."/>
            <person name="Jacobson A.L."/>
            <person name="Kennedy G.G."/>
            <person name="Srinivasan R."/>
            <person name="Hunt B.G."/>
        </authorList>
    </citation>
    <scope>NUCLEOTIDE SEQUENCE</scope>
    <source>
        <strain evidence="3">PL_HMW_Pooled</strain>
    </source>
</reference>
<sequence length="767" mass="87320">MDVDFKLCEVIGDEPIYVSSADEEDFDLLSDDFETPVRGKKPGKKSQHDWLVKDVDFEDSSVRKAKAVNGERATKSLRTENVPNKEDPDEPDTDAWPQPGPSRQVLSELEQDTKFKTEVCAICEHQSRWPAKLRQHIERMHPDEFRSMGKERLSNVLFWRSKANVRRISFERVRRLFWRCPEVYCSHVTTRRALLRAHAEKAHRVPVADLDRYMEAANGLVKRGDRETSYARVLSLMGAEASSPSHRNAVLRVLEAHSIVVRDQPAGASSTSISRPAVRSRRETSKQLEASGLATGVKERDLCDSAKMYICTQRERRVLKPATIMAHAKSLHRYVTFGLKHLCTLDERRVLVEPQCITAFHRTVVDFMAPSTMRNHAAALIDCLTLGLTYPDFILFRKVSKQRIRHVLNGWKTLKRDYDRRERRGQIEKINSSNIDITVDIFEIIQALETLKSDIDRRMEILTEIPDGATFVPKELIDHWKVVTCVVASYLLLQAVRLSTALNLTIAEVLTATKCQGHYVLRIMTNKTSTTRGAATVALRKKQFLHLKSFAEIRAKMNLGNCLIVTATGREATSVLEPLSRIIHRNLTFNNIRVFVETHSYLTDDPKEKQKSISSYLCHTGEVASKYYRFKADQVVINESMTVQNVLFQAAALDIVRKRNLLPNSAEGSFPSKSTLDRQLDEILCGTDLASFPLSLKCYEQLRDAWTEEFRDEAVSHYASVVLKSGLKPLKPLIAKVINDVWSKDRADLCSLVQERVLFLKTSGNNK</sequence>
<reference evidence="3" key="1">
    <citation type="submission" date="2021-07" db="EMBL/GenBank/DDBJ databases">
        <authorList>
            <person name="Catto M.A."/>
            <person name="Jacobson A."/>
            <person name="Kennedy G."/>
            <person name="Labadie P."/>
            <person name="Hunt B.G."/>
            <person name="Srinivasan R."/>
        </authorList>
    </citation>
    <scope>NUCLEOTIDE SEQUENCE</scope>
    <source>
        <strain evidence="3">PL_HMW_Pooled</strain>
        <tissue evidence="3">Head</tissue>
    </source>
</reference>
<accession>A0AAE1HA18</accession>
<dbReference type="SMART" id="SM00355">
    <property type="entry name" value="ZnF_C2H2"/>
    <property type="match status" value="2"/>
</dbReference>
<evidence type="ECO:0000313" key="3">
    <source>
        <dbReference type="EMBL" id="KAK3917168.1"/>
    </source>
</evidence>
<gene>
    <name evidence="3" type="ORF">KUF71_026086</name>
</gene>
<organism evidence="3 4">
    <name type="scientific">Frankliniella fusca</name>
    <dbReference type="NCBI Taxonomy" id="407009"/>
    <lineage>
        <taxon>Eukaryota</taxon>
        <taxon>Metazoa</taxon>
        <taxon>Ecdysozoa</taxon>
        <taxon>Arthropoda</taxon>
        <taxon>Hexapoda</taxon>
        <taxon>Insecta</taxon>
        <taxon>Pterygota</taxon>
        <taxon>Neoptera</taxon>
        <taxon>Paraneoptera</taxon>
        <taxon>Thysanoptera</taxon>
        <taxon>Terebrantia</taxon>
        <taxon>Thripoidea</taxon>
        <taxon>Thripidae</taxon>
        <taxon>Frankliniella</taxon>
    </lineage>
</organism>
<dbReference type="InterPro" id="IPR013087">
    <property type="entry name" value="Znf_C2H2_type"/>
</dbReference>
<dbReference type="Proteomes" id="UP001219518">
    <property type="component" value="Unassembled WGS sequence"/>
</dbReference>
<proteinExistence type="predicted"/>